<dbReference type="EMBL" id="NIDE01000010">
    <property type="protein sequence ID" value="OWK39541.1"/>
    <property type="molecule type" value="Genomic_DNA"/>
</dbReference>
<evidence type="ECO:0000313" key="1">
    <source>
        <dbReference type="EMBL" id="OWK39541.1"/>
    </source>
</evidence>
<gene>
    <name evidence="1" type="ORF">FRUB_06104</name>
</gene>
<accession>A0A225DDB6</accession>
<name>A0A225DDB6_9BACT</name>
<reference evidence="2" key="1">
    <citation type="submission" date="2017-06" db="EMBL/GenBank/DDBJ databases">
        <title>Genome analysis of Fimbriiglobus ruber SP5, the first member of the order Planctomycetales with confirmed chitinolytic capability.</title>
        <authorList>
            <person name="Ravin N.V."/>
            <person name="Rakitin A.L."/>
            <person name="Ivanova A.A."/>
            <person name="Beletsky A.V."/>
            <person name="Kulichevskaya I.S."/>
            <person name="Mardanov A.V."/>
            <person name="Dedysh S.N."/>
        </authorList>
    </citation>
    <scope>NUCLEOTIDE SEQUENCE [LARGE SCALE GENOMIC DNA]</scope>
    <source>
        <strain evidence="2">SP5</strain>
    </source>
</reference>
<evidence type="ECO:0000313" key="2">
    <source>
        <dbReference type="Proteomes" id="UP000214646"/>
    </source>
</evidence>
<sequence length="326" mass="32333">MSAATFQSTVNIWSTLGVVGDMAFDGPLRATPFNLFSNGTPNIIGNAFTVTSGGNPEPSGNSALAGTATVGGSGIFAGILVNSKDYASYGTTNGPLNPTITLPDNSIGFLANMGYFFVNLPGPANVGDLVTYDPLTGNLNSITPTTSFTGTISTTTLTVSAVTAGQLAVGQIISGTGVTPGTRITALGTGTGYTGTYTISVSQTVGSATAMTAANQPAPAFAASAAYITTSAGVDTLHIATLTSGEVLIGQQVFGTGVAPNTVITAFGSGTGGTGTYTLNTSGQTVASSGSPEAMTGPSNLFVPNCVVDRYTTNTTGGLAVIKLTN</sequence>
<organism evidence="1 2">
    <name type="scientific">Fimbriiglobus ruber</name>
    <dbReference type="NCBI Taxonomy" id="1908690"/>
    <lineage>
        <taxon>Bacteria</taxon>
        <taxon>Pseudomonadati</taxon>
        <taxon>Planctomycetota</taxon>
        <taxon>Planctomycetia</taxon>
        <taxon>Gemmatales</taxon>
        <taxon>Gemmataceae</taxon>
        <taxon>Fimbriiglobus</taxon>
    </lineage>
</organism>
<dbReference type="Proteomes" id="UP000214646">
    <property type="component" value="Unassembled WGS sequence"/>
</dbReference>
<dbReference type="RefSeq" id="WP_088257009.1">
    <property type="nucleotide sequence ID" value="NZ_NIDE01000010.1"/>
</dbReference>
<keyword evidence="2" id="KW-1185">Reference proteome</keyword>
<protein>
    <submittedName>
        <fullName evidence="1">Fibronectin type III domain protein</fullName>
    </submittedName>
</protein>
<dbReference type="AlphaFoldDB" id="A0A225DDB6"/>
<proteinExistence type="predicted"/>
<comment type="caution">
    <text evidence="1">The sequence shown here is derived from an EMBL/GenBank/DDBJ whole genome shotgun (WGS) entry which is preliminary data.</text>
</comment>